<dbReference type="InterPro" id="IPR002777">
    <property type="entry name" value="PFD_beta-like"/>
</dbReference>
<proteinExistence type="inferred from homology"/>
<reference evidence="4" key="1">
    <citation type="journal article" date="2016" name="Insect Biochem. Mol. Biol.">
        <title>Multifaceted biological insights from a draft genome sequence of the tobacco hornworm moth, Manduca sexta.</title>
        <authorList>
            <person name="Kanost M.R."/>
            <person name="Arrese E.L."/>
            <person name="Cao X."/>
            <person name="Chen Y.R."/>
            <person name="Chellapilla S."/>
            <person name="Goldsmith M.R."/>
            <person name="Grosse-Wilde E."/>
            <person name="Heckel D.G."/>
            <person name="Herndon N."/>
            <person name="Jiang H."/>
            <person name="Papanicolaou A."/>
            <person name="Qu J."/>
            <person name="Soulages J.L."/>
            <person name="Vogel H."/>
            <person name="Walters J."/>
            <person name="Waterhouse R.M."/>
            <person name="Ahn S.J."/>
            <person name="Almeida F.C."/>
            <person name="An C."/>
            <person name="Aqrawi P."/>
            <person name="Bretschneider A."/>
            <person name="Bryant W.B."/>
            <person name="Bucks S."/>
            <person name="Chao H."/>
            <person name="Chevignon G."/>
            <person name="Christen J.M."/>
            <person name="Clarke D.F."/>
            <person name="Dittmer N.T."/>
            <person name="Ferguson L.C.F."/>
            <person name="Garavelou S."/>
            <person name="Gordon K.H.J."/>
            <person name="Gunaratna R.T."/>
            <person name="Han Y."/>
            <person name="Hauser F."/>
            <person name="He Y."/>
            <person name="Heidel-Fischer H."/>
            <person name="Hirsh A."/>
            <person name="Hu Y."/>
            <person name="Jiang H."/>
            <person name="Kalra D."/>
            <person name="Klinner C."/>
            <person name="Konig C."/>
            <person name="Kovar C."/>
            <person name="Kroll A.R."/>
            <person name="Kuwar S.S."/>
            <person name="Lee S.L."/>
            <person name="Lehman R."/>
            <person name="Li K."/>
            <person name="Li Z."/>
            <person name="Liang H."/>
            <person name="Lovelace S."/>
            <person name="Lu Z."/>
            <person name="Mansfield J.H."/>
            <person name="McCulloch K.J."/>
            <person name="Mathew T."/>
            <person name="Morton B."/>
            <person name="Muzny D.M."/>
            <person name="Neunemann D."/>
            <person name="Ongeri F."/>
            <person name="Pauchet Y."/>
            <person name="Pu L.L."/>
            <person name="Pyrousis I."/>
            <person name="Rao X.J."/>
            <person name="Redding A."/>
            <person name="Roesel C."/>
            <person name="Sanchez-Gracia A."/>
            <person name="Schaack S."/>
            <person name="Shukla A."/>
            <person name="Tetreau G."/>
            <person name="Wang Y."/>
            <person name="Xiong G.H."/>
            <person name="Traut W."/>
            <person name="Walsh T.K."/>
            <person name="Worley K.C."/>
            <person name="Wu D."/>
            <person name="Wu W."/>
            <person name="Wu Y.Q."/>
            <person name="Zhang X."/>
            <person name="Zou Z."/>
            <person name="Zucker H."/>
            <person name="Briscoe A.D."/>
            <person name="Burmester T."/>
            <person name="Clem R.J."/>
            <person name="Feyereisen R."/>
            <person name="Grimmelikhuijzen C.J.P."/>
            <person name="Hamodrakas S.J."/>
            <person name="Hansson B.S."/>
            <person name="Huguet E."/>
            <person name="Jermiin L.S."/>
            <person name="Lan Q."/>
            <person name="Lehman H.K."/>
            <person name="Lorenzen M."/>
            <person name="Merzendorfer H."/>
            <person name="Michalopoulos I."/>
            <person name="Morton D.B."/>
            <person name="Muthukrishnan S."/>
            <person name="Oakeshott J.G."/>
            <person name="Palmer W."/>
            <person name="Park Y."/>
            <person name="Passarelli A.L."/>
            <person name="Rozas J."/>
            <person name="Schwartz L.M."/>
            <person name="Smith W."/>
            <person name="Southgate A."/>
            <person name="Vilcinskas A."/>
            <person name="Vogt R."/>
            <person name="Wang P."/>
            <person name="Werren J."/>
            <person name="Yu X.Q."/>
            <person name="Zhou J.J."/>
            <person name="Brown S.J."/>
            <person name="Scherer S.E."/>
            <person name="Richards S."/>
            <person name="Blissard G.W."/>
        </authorList>
    </citation>
    <scope>NUCLEOTIDE SEQUENCE</scope>
</reference>
<dbReference type="AlphaFoldDB" id="A0A921Z8K2"/>
<name>A0A921Z8K2_MANSE</name>
<evidence type="ECO:0000313" key="5">
    <source>
        <dbReference type="Proteomes" id="UP000791440"/>
    </source>
</evidence>
<evidence type="ECO:0000256" key="1">
    <source>
        <dbReference type="ARBA" id="ARBA00008045"/>
    </source>
</evidence>
<dbReference type="OrthoDB" id="5242628at2759"/>
<evidence type="ECO:0000256" key="3">
    <source>
        <dbReference type="ARBA" id="ARBA00023186"/>
    </source>
</evidence>
<sequence>MAKGVPVDLELKRAFGELHEKMIETTKKIHSLDTQIVVFKRQLEIAELSEHEICNLPRGVKIYEGVARMFLLTEPHDIVRDIKCRQFKLNDRITEFTNHKKFLEMNLRDSTNNLREMVQHRKELSEFEAQGHKAN</sequence>
<dbReference type="GO" id="GO:0044183">
    <property type="term" value="F:protein folding chaperone"/>
    <property type="evidence" value="ECO:0007669"/>
    <property type="project" value="TreeGrafter"/>
</dbReference>
<evidence type="ECO:0008006" key="6">
    <source>
        <dbReference type="Google" id="ProtNLM"/>
    </source>
</evidence>
<keyword evidence="5" id="KW-1185">Reference proteome</keyword>
<evidence type="ECO:0000313" key="4">
    <source>
        <dbReference type="EMBL" id="KAG6452484.1"/>
    </source>
</evidence>
<dbReference type="Pfam" id="PF01920">
    <property type="entry name" value="Prefoldin_2"/>
    <property type="match status" value="1"/>
</dbReference>
<dbReference type="Gene3D" id="1.10.287.370">
    <property type="match status" value="1"/>
</dbReference>
<protein>
    <recommendedName>
        <fullName evidence="6">Prefoldin subunit 1</fullName>
    </recommendedName>
</protein>
<dbReference type="PANTHER" id="PTHR20903:SF0">
    <property type="entry name" value="PREFOLDIN SUBUNIT 1"/>
    <property type="match status" value="1"/>
</dbReference>
<dbReference type="GO" id="GO:0016272">
    <property type="term" value="C:prefoldin complex"/>
    <property type="evidence" value="ECO:0007669"/>
    <property type="project" value="InterPro"/>
</dbReference>
<comment type="caution">
    <text evidence="4">The sequence shown here is derived from an EMBL/GenBank/DDBJ whole genome shotgun (WGS) entry which is preliminary data.</text>
</comment>
<dbReference type="PANTHER" id="PTHR20903">
    <property type="entry name" value="PREFOLDIN SUBUNIT 1-RELATED"/>
    <property type="match status" value="1"/>
</dbReference>
<dbReference type="GO" id="GO:0005737">
    <property type="term" value="C:cytoplasm"/>
    <property type="evidence" value="ECO:0007669"/>
    <property type="project" value="TreeGrafter"/>
</dbReference>
<accession>A0A921Z8K2</accession>
<dbReference type="GO" id="GO:0051082">
    <property type="term" value="F:unfolded protein binding"/>
    <property type="evidence" value="ECO:0007669"/>
    <property type="project" value="InterPro"/>
</dbReference>
<dbReference type="EMBL" id="JH668425">
    <property type="protein sequence ID" value="KAG6452484.1"/>
    <property type="molecule type" value="Genomic_DNA"/>
</dbReference>
<comment type="similarity">
    <text evidence="1">Belongs to the prefoldin subunit beta family.</text>
</comment>
<gene>
    <name evidence="4" type="ORF">O3G_MSEX007662</name>
</gene>
<reference evidence="4" key="2">
    <citation type="submission" date="2020-12" db="EMBL/GenBank/DDBJ databases">
        <authorList>
            <person name="Kanost M."/>
        </authorList>
    </citation>
    <scope>NUCLEOTIDE SEQUENCE</scope>
</reference>
<organism evidence="4 5">
    <name type="scientific">Manduca sexta</name>
    <name type="common">Tobacco hawkmoth</name>
    <name type="synonym">Tobacco hornworm</name>
    <dbReference type="NCBI Taxonomy" id="7130"/>
    <lineage>
        <taxon>Eukaryota</taxon>
        <taxon>Metazoa</taxon>
        <taxon>Ecdysozoa</taxon>
        <taxon>Arthropoda</taxon>
        <taxon>Hexapoda</taxon>
        <taxon>Insecta</taxon>
        <taxon>Pterygota</taxon>
        <taxon>Neoptera</taxon>
        <taxon>Endopterygota</taxon>
        <taxon>Lepidoptera</taxon>
        <taxon>Glossata</taxon>
        <taxon>Ditrysia</taxon>
        <taxon>Bombycoidea</taxon>
        <taxon>Sphingidae</taxon>
        <taxon>Sphinginae</taxon>
        <taxon>Sphingini</taxon>
        <taxon>Manduca</taxon>
    </lineage>
</organism>
<dbReference type="SUPFAM" id="SSF46579">
    <property type="entry name" value="Prefoldin"/>
    <property type="match status" value="1"/>
</dbReference>
<evidence type="ECO:0000256" key="2">
    <source>
        <dbReference type="ARBA" id="ARBA00011695"/>
    </source>
</evidence>
<keyword evidence="3" id="KW-0143">Chaperone</keyword>
<comment type="subunit">
    <text evidence="2">Heterohexamer of two PFD-alpha type and four PFD-beta type subunits.</text>
</comment>
<dbReference type="InterPro" id="IPR009053">
    <property type="entry name" value="Prefoldin"/>
</dbReference>
<dbReference type="Proteomes" id="UP000791440">
    <property type="component" value="Unassembled WGS sequence"/>
</dbReference>